<evidence type="ECO:0000313" key="11">
    <source>
        <dbReference type="Proteomes" id="UP000229740"/>
    </source>
</evidence>
<dbReference type="GO" id="GO:0005524">
    <property type="term" value="F:ATP binding"/>
    <property type="evidence" value="ECO:0007669"/>
    <property type="project" value="UniProtKB-KW"/>
</dbReference>
<evidence type="ECO:0000256" key="3">
    <source>
        <dbReference type="ARBA" id="ARBA00022741"/>
    </source>
</evidence>
<evidence type="ECO:0000256" key="2">
    <source>
        <dbReference type="ARBA" id="ARBA00022692"/>
    </source>
</evidence>
<dbReference type="SUPFAM" id="SSF52540">
    <property type="entry name" value="P-loop containing nucleoside triphosphate hydrolases"/>
    <property type="match status" value="1"/>
</dbReference>
<dbReference type="GO" id="GO:0016539">
    <property type="term" value="P:intein-mediated protein splicing"/>
    <property type="evidence" value="ECO:0007669"/>
    <property type="project" value="InterPro"/>
</dbReference>
<dbReference type="InterPro" id="IPR017871">
    <property type="entry name" value="ABC_transporter-like_CS"/>
</dbReference>
<dbReference type="PANTHER" id="PTHR43394">
    <property type="entry name" value="ATP-DEPENDENT PERMEASE MDL1, MITOCHONDRIAL"/>
    <property type="match status" value="1"/>
</dbReference>
<comment type="subcellular location">
    <subcellularLocation>
        <location evidence="1">Cell membrane</location>
        <topology evidence="1">Multi-pass membrane protein</topology>
    </subcellularLocation>
</comment>
<proteinExistence type="predicted"/>
<dbReference type="InterPro" id="IPR027417">
    <property type="entry name" value="P-loop_NTPase"/>
</dbReference>
<evidence type="ECO:0000256" key="5">
    <source>
        <dbReference type="ARBA" id="ARBA00022989"/>
    </source>
</evidence>
<dbReference type="PROSITE" id="PS50893">
    <property type="entry name" value="ABC_TRANSPORTER_2"/>
    <property type="match status" value="1"/>
</dbReference>
<dbReference type="Pfam" id="PF00005">
    <property type="entry name" value="ABC_tran"/>
    <property type="match status" value="1"/>
</dbReference>
<gene>
    <name evidence="10" type="ORF">CSB45_03865</name>
</gene>
<evidence type="ECO:0000256" key="7">
    <source>
        <dbReference type="SAM" id="Phobius"/>
    </source>
</evidence>
<evidence type="ECO:0000256" key="1">
    <source>
        <dbReference type="ARBA" id="ARBA00004651"/>
    </source>
</evidence>
<evidence type="ECO:0000259" key="8">
    <source>
        <dbReference type="PROSITE" id="PS50893"/>
    </source>
</evidence>
<comment type="caution">
    <text evidence="10">The sequence shown here is derived from an EMBL/GenBank/DDBJ whole genome shotgun (WGS) entry which is preliminary data.</text>
</comment>
<keyword evidence="5 7" id="KW-1133">Transmembrane helix</keyword>
<dbReference type="PROSITE" id="PS00211">
    <property type="entry name" value="ABC_TRANSPORTER_1"/>
    <property type="match status" value="1"/>
</dbReference>
<dbReference type="CDD" id="cd18552">
    <property type="entry name" value="ABC_6TM_MsbA_like"/>
    <property type="match status" value="1"/>
</dbReference>
<feature type="transmembrane region" description="Helical" evidence="7">
    <location>
        <begin position="158"/>
        <end position="177"/>
    </location>
</feature>
<dbReference type="SMART" id="SM00382">
    <property type="entry name" value="AAA"/>
    <property type="match status" value="1"/>
</dbReference>
<keyword evidence="6 7" id="KW-0472">Membrane</keyword>
<dbReference type="InterPro" id="IPR039421">
    <property type="entry name" value="Type_1_exporter"/>
</dbReference>
<evidence type="ECO:0000256" key="6">
    <source>
        <dbReference type="ARBA" id="ARBA00023136"/>
    </source>
</evidence>
<feature type="transmembrane region" description="Helical" evidence="7">
    <location>
        <begin position="60"/>
        <end position="80"/>
    </location>
</feature>
<reference evidence="10 11" key="1">
    <citation type="submission" date="2017-10" db="EMBL/GenBank/DDBJ databases">
        <title>Novel microbial diversity and functional potential in the marine mammal oral microbiome.</title>
        <authorList>
            <person name="Dudek N.K."/>
            <person name="Sun C.L."/>
            <person name="Burstein D."/>
            <person name="Kantor R.S."/>
            <person name="Aliaga Goltsman D.S."/>
            <person name="Bik E.M."/>
            <person name="Thomas B.C."/>
            <person name="Banfield J.F."/>
            <person name="Relman D.A."/>
        </authorList>
    </citation>
    <scope>NUCLEOTIDE SEQUENCE [LARGE SCALE GENOMIC DNA]</scope>
    <source>
        <strain evidence="10">DOLZORAL124_49_17</strain>
    </source>
</reference>
<dbReference type="Proteomes" id="UP000229740">
    <property type="component" value="Unassembled WGS sequence"/>
</dbReference>
<dbReference type="AlphaFoldDB" id="A0A2G6E7Z6"/>
<dbReference type="PROSITE" id="PS50929">
    <property type="entry name" value="ABC_TM1F"/>
    <property type="match status" value="1"/>
</dbReference>
<evidence type="ECO:0000259" key="9">
    <source>
        <dbReference type="PROSITE" id="PS50929"/>
    </source>
</evidence>
<dbReference type="GO" id="GO:0005886">
    <property type="term" value="C:plasma membrane"/>
    <property type="evidence" value="ECO:0007669"/>
    <property type="project" value="UniProtKB-SubCell"/>
</dbReference>
<feature type="domain" description="ABC transmembrane type-1" evidence="9">
    <location>
        <begin position="19"/>
        <end position="301"/>
    </location>
</feature>
<keyword evidence="2 7" id="KW-0812">Transmembrane</keyword>
<keyword evidence="4" id="KW-0067">ATP-binding</keyword>
<dbReference type="GO" id="GO:0015421">
    <property type="term" value="F:ABC-type oligopeptide transporter activity"/>
    <property type="evidence" value="ECO:0007669"/>
    <property type="project" value="TreeGrafter"/>
</dbReference>
<keyword evidence="3" id="KW-0547">Nucleotide-binding</keyword>
<dbReference type="EMBL" id="PDPS01000023">
    <property type="protein sequence ID" value="PID58213.1"/>
    <property type="molecule type" value="Genomic_DNA"/>
</dbReference>
<dbReference type="InterPro" id="IPR036640">
    <property type="entry name" value="ABC1_TM_sf"/>
</dbReference>
<dbReference type="InterPro" id="IPR006141">
    <property type="entry name" value="Intein_N"/>
</dbReference>
<evidence type="ECO:0000256" key="4">
    <source>
        <dbReference type="ARBA" id="ARBA00022840"/>
    </source>
</evidence>
<dbReference type="InterPro" id="IPR003593">
    <property type="entry name" value="AAA+_ATPase"/>
</dbReference>
<dbReference type="InterPro" id="IPR011527">
    <property type="entry name" value="ABC1_TM_dom"/>
</dbReference>
<dbReference type="SUPFAM" id="SSF90123">
    <property type="entry name" value="ABC transporter transmembrane region"/>
    <property type="match status" value="1"/>
</dbReference>
<protein>
    <submittedName>
        <fullName evidence="10">ABC transporter permease</fullName>
    </submittedName>
</protein>
<dbReference type="FunFam" id="3.40.50.300:FF:000218">
    <property type="entry name" value="Multidrug ABC transporter ATP-binding protein"/>
    <property type="match status" value="1"/>
</dbReference>
<dbReference type="PANTHER" id="PTHR43394:SF1">
    <property type="entry name" value="ATP-BINDING CASSETTE SUB-FAMILY B MEMBER 10, MITOCHONDRIAL"/>
    <property type="match status" value="1"/>
</dbReference>
<feature type="transmembrane region" description="Helical" evidence="7">
    <location>
        <begin position="18"/>
        <end position="39"/>
    </location>
</feature>
<dbReference type="GO" id="GO:0016887">
    <property type="term" value="F:ATP hydrolysis activity"/>
    <property type="evidence" value="ECO:0007669"/>
    <property type="project" value="InterPro"/>
</dbReference>
<organism evidence="10 11">
    <name type="scientific">candidate division KSB3 bacterium</name>
    <dbReference type="NCBI Taxonomy" id="2044937"/>
    <lineage>
        <taxon>Bacteria</taxon>
        <taxon>candidate division KSB3</taxon>
    </lineage>
</organism>
<evidence type="ECO:0000313" key="10">
    <source>
        <dbReference type="EMBL" id="PID58213.1"/>
    </source>
</evidence>
<dbReference type="Gene3D" id="1.20.1560.10">
    <property type="entry name" value="ABC transporter type 1, transmembrane domain"/>
    <property type="match status" value="1"/>
</dbReference>
<dbReference type="Gene3D" id="3.40.50.300">
    <property type="entry name" value="P-loop containing nucleotide triphosphate hydrolases"/>
    <property type="match status" value="1"/>
</dbReference>
<accession>A0A2G6E7Z6</accession>
<dbReference type="Pfam" id="PF00664">
    <property type="entry name" value="ABC_membrane"/>
    <property type="match status" value="1"/>
</dbReference>
<dbReference type="PROSITE" id="PS50817">
    <property type="entry name" value="INTEIN_N_TER"/>
    <property type="match status" value="1"/>
</dbReference>
<sequence>MEIYTRLLGYTKLYRSKILISVICSLIVGGSTAVSAMIVKDVVDTIFMNKDRVMLAYMPFIILALIAIKGLASFGQVYSIETVGQRVILRIRNELYQQLHRLSLSFFSAHQTGTLVSRITNDVQLLQTAAANLISEAIRQGFTAAGLLCVVFYRHWKLALIALLVLPVAMGIVTFFGRKMRRTSHSLQGKMAKINDLLYEKISGIRIVKAFDAGQIETERFSQVLNGYFRSALRVVRINAVNSSLSEALGGIGVAGVVWYGGYEVINGITTPGTFFSFITALLMLYEPLKRLSKFNIKLQQALAAAERVFQILDTKPVIKEKAYARELPIVKDCIRYEQVSFQYEDTPVLQDVSFTAQVGHVTAFVGLSGAGKSTLLSLLPRFYDPSEGRITLDGIDTRDVTFRSLRRQLGIVTQEVILFHDTVASNIAYGVKDCPMGRIIQAAKIANAHEYIQKLPQGYDTPIGERGTRLSGGQRQRLAIARAILKNPPIIILDEATSSLDSESEKLVQDAIANLMKERTTLVIAHRLSTIRKADRIIVLDRGRLIESGTHHELLTKGGVYARLYETQMLPGNEERGMPGD</sequence>
<name>A0A2G6E7Z6_9BACT</name>
<feature type="domain" description="ABC transporter" evidence="8">
    <location>
        <begin position="335"/>
        <end position="568"/>
    </location>
</feature>
<dbReference type="InterPro" id="IPR003439">
    <property type="entry name" value="ABC_transporter-like_ATP-bd"/>
</dbReference>